<comment type="function">
    <text evidence="3">Essential component of the SCF (SKP1-CUL1-F-box protein) E3 ubiquitin ligase complexes, which mediate the ubiquitination and subsequent proteasomal degradation of target proteins. Controls sulfur metabolite repression, probably by mediating the inactivation or degradation of the metR transcription factor.</text>
</comment>
<dbReference type="InterPro" id="IPR011333">
    <property type="entry name" value="SKP1/BTB/POZ_sf"/>
</dbReference>
<reference evidence="6 7" key="1">
    <citation type="journal article" date="2018" name="Nat. Ecol. Evol.">
        <title>Pezizomycetes genomes reveal the molecular basis of ectomycorrhizal truffle lifestyle.</title>
        <authorList>
            <person name="Murat C."/>
            <person name="Payen T."/>
            <person name="Noel B."/>
            <person name="Kuo A."/>
            <person name="Morin E."/>
            <person name="Chen J."/>
            <person name="Kohler A."/>
            <person name="Krizsan K."/>
            <person name="Balestrini R."/>
            <person name="Da Silva C."/>
            <person name="Montanini B."/>
            <person name="Hainaut M."/>
            <person name="Levati E."/>
            <person name="Barry K.W."/>
            <person name="Belfiori B."/>
            <person name="Cichocki N."/>
            <person name="Clum A."/>
            <person name="Dockter R.B."/>
            <person name="Fauchery L."/>
            <person name="Guy J."/>
            <person name="Iotti M."/>
            <person name="Le Tacon F."/>
            <person name="Lindquist E.A."/>
            <person name="Lipzen A."/>
            <person name="Malagnac F."/>
            <person name="Mello A."/>
            <person name="Molinier V."/>
            <person name="Miyauchi S."/>
            <person name="Poulain J."/>
            <person name="Riccioni C."/>
            <person name="Rubini A."/>
            <person name="Sitrit Y."/>
            <person name="Splivallo R."/>
            <person name="Traeger S."/>
            <person name="Wang M."/>
            <person name="Zifcakova L."/>
            <person name="Wipf D."/>
            <person name="Zambonelli A."/>
            <person name="Paolocci F."/>
            <person name="Nowrousian M."/>
            <person name="Ottonello S."/>
            <person name="Baldrian P."/>
            <person name="Spatafora J.W."/>
            <person name="Henrissat B."/>
            <person name="Nagy L.G."/>
            <person name="Aury J.M."/>
            <person name="Wincker P."/>
            <person name="Grigoriev I.V."/>
            <person name="Bonfante P."/>
            <person name="Martin F.M."/>
        </authorList>
    </citation>
    <scope>NUCLEOTIDE SEQUENCE [LARGE SCALE GENOMIC DNA]</scope>
    <source>
        <strain evidence="6 7">RN42</strain>
    </source>
</reference>
<evidence type="ECO:0000313" key="6">
    <source>
        <dbReference type="EMBL" id="RPA74028.1"/>
    </source>
</evidence>
<feature type="compositionally biased region" description="Low complexity" evidence="4">
    <location>
        <begin position="148"/>
        <end position="176"/>
    </location>
</feature>
<dbReference type="InterPro" id="IPR016073">
    <property type="entry name" value="Skp1_comp_POZ"/>
</dbReference>
<feature type="domain" description="SKP1 component POZ" evidence="5">
    <location>
        <begin position="4"/>
        <end position="62"/>
    </location>
</feature>
<sequence>MSEMIKLQAANNAPVEISRGAAKFSRLIRQLLEDDEAGKVIQINEVSEPVLKKVVEWCEYHAKAFIEAGNEEEEDDDPSEDPWEDRTPETVKWSREKFFLVDQEMLFELILAAHFLEIRSLEDDGCWVTAQMIKGKSAEETRRTFANANNASANGSNGAANASNGTNGTNGAQANGADDKVDEALSYGRTEESRRSEEGSRPGSPATNAPTEAEEDVPVRSP</sequence>
<evidence type="ECO:0000259" key="5">
    <source>
        <dbReference type="Pfam" id="PF03931"/>
    </source>
</evidence>
<dbReference type="Proteomes" id="UP000275078">
    <property type="component" value="Unassembled WGS sequence"/>
</dbReference>
<keyword evidence="2" id="KW-0833">Ubl conjugation pathway</keyword>
<feature type="compositionally biased region" description="Basic and acidic residues" evidence="4">
    <location>
        <begin position="177"/>
        <end position="200"/>
    </location>
</feature>
<dbReference type="EMBL" id="ML119803">
    <property type="protein sequence ID" value="RPA74028.1"/>
    <property type="molecule type" value="Genomic_DNA"/>
</dbReference>
<comment type="similarity">
    <text evidence="1">Belongs to the SKP1 family.</text>
</comment>
<dbReference type="InterPro" id="IPR001232">
    <property type="entry name" value="SKP1-like"/>
</dbReference>
<evidence type="ECO:0000256" key="1">
    <source>
        <dbReference type="ARBA" id="ARBA00009993"/>
    </source>
</evidence>
<dbReference type="GO" id="GO:0006511">
    <property type="term" value="P:ubiquitin-dependent protein catabolic process"/>
    <property type="evidence" value="ECO:0007669"/>
    <property type="project" value="InterPro"/>
</dbReference>
<keyword evidence="7" id="KW-1185">Reference proteome</keyword>
<dbReference type="SUPFAM" id="SSF81382">
    <property type="entry name" value="Skp1 dimerisation domain-like"/>
    <property type="match status" value="1"/>
</dbReference>
<evidence type="ECO:0000256" key="2">
    <source>
        <dbReference type="ARBA" id="ARBA00022786"/>
    </source>
</evidence>
<dbReference type="InterPro" id="IPR016897">
    <property type="entry name" value="SKP1"/>
</dbReference>
<dbReference type="Pfam" id="PF03931">
    <property type="entry name" value="Skp1_POZ"/>
    <property type="match status" value="1"/>
</dbReference>
<dbReference type="SMART" id="SM00512">
    <property type="entry name" value="Skp1"/>
    <property type="match status" value="1"/>
</dbReference>
<evidence type="ECO:0000256" key="3">
    <source>
        <dbReference type="ARBA" id="ARBA00045385"/>
    </source>
</evidence>
<accession>A0A3N4HNG3</accession>
<dbReference type="Gene3D" id="3.30.710.10">
    <property type="entry name" value="Potassium Channel Kv1.1, Chain A"/>
    <property type="match status" value="1"/>
</dbReference>
<name>A0A3N4HNG3_ASCIM</name>
<dbReference type="PANTHER" id="PTHR11165">
    <property type="entry name" value="SKP1"/>
    <property type="match status" value="1"/>
</dbReference>
<evidence type="ECO:0000256" key="4">
    <source>
        <dbReference type="SAM" id="MobiDB-lite"/>
    </source>
</evidence>
<evidence type="ECO:0000313" key="7">
    <source>
        <dbReference type="Proteomes" id="UP000275078"/>
    </source>
</evidence>
<dbReference type="STRING" id="1160509.A0A3N4HNG3"/>
<dbReference type="OrthoDB" id="2342932at2759"/>
<dbReference type="SUPFAM" id="SSF54695">
    <property type="entry name" value="POZ domain"/>
    <property type="match status" value="1"/>
</dbReference>
<proteinExistence type="inferred from homology"/>
<dbReference type="InterPro" id="IPR036296">
    <property type="entry name" value="SKP1-like_dim_sf"/>
</dbReference>
<protein>
    <recommendedName>
        <fullName evidence="5">SKP1 component POZ domain-containing protein</fullName>
    </recommendedName>
</protein>
<dbReference type="AlphaFoldDB" id="A0A3N4HNG3"/>
<feature type="region of interest" description="Disordered" evidence="4">
    <location>
        <begin position="148"/>
        <end position="222"/>
    </location>
</feature>
<feature type="compositionally biased region" description="Acidic residues" evidence="4">
    <location>
        <begin position="69"/>
        <end position="83"/>
    </location>
</feature>
<gene>
    <name evidence="6" type="ORF">BJ508DRAFT_418818</name>
</gene>
<organism evidence="6 7">
    <name type="scientific">Ascobolus immersus RN42</name>
    <dbReference type="NCBI Taxonomy" id="1160509"/>
    <lineage>
        <taxon>Eukaryota</taxon>
        <taxon>Fungi</taxon>
        <taxon>Dikarya</taxon>
        <taxon>Ascomycota</taxon>
        <taxon>Pezizomycotina</taxon>
        <taxon>Pezizomycetes</taxon>
        <taxon>Pezizales</taxon>
        <taxon>Ascobolaceae</taxon>
        <taxon>Ascobolus</taxon>
    </lineage>
</organism>
<feature type="region of interest" description="Disordered" evidence="4">
    <location>
        <begin position="68"/>
        <end position="88"/>
    </location>
</feature>